<dbReference type="SUPFAM" id="SSF56214">
    <property type="entry name" value="4'-phosphopantetheinyl transferase"/>
    <property type="match status" value="1"/>
</dbReference>
<dbReference type="Gene3D" id="3.90.470.20">
    <property type="entry name" value="4'-phosphopantetheinyl transferase domain"/>
    <property type="match status" value="1"/>
</dbReference>
<proteinExistence type="predicted"/>
<organism evidence="2 3">
    <name type="scientific">Cellulomonas alba</name>
    <dbReference type="NCBI Taxonomy" id="3053467"/>
    <lineage>
        <taxon>Bacteria</taxon>
        <taxon>Bacillati</taxon>
        <taxon>Actinomycetota</taxon>
        <taxon>Actinomycetes</taxon>
        <taxon>Micrococcales</taxon>
        <taxon>Cellulomonadaceae</taxon>
        <taxon>Cellulomonas</taxon>
    </lineage>
</organism>
<dbReference type="EMBL" id="JAUCGQ010000002">
    <property type="protein sequence ID" value="MDM7856033.1"/>
    <property type="molecule type" value="Genomic_DNA"/>
</dbReference>
<protein>
    <recommendedName>
        <fullName evidence="4">4'-phosphopantetheinyl transferase</fullName>
    </recommendedName>
</protein>
<evidence type="ECO:0008006" key="4">
    <source>
        <dbReference type="Google" id="ProtNLM"/>
    </source>
</evidence>
<evidence type="ECO:0000313" key="3">
    <source>
        <dbReference type="Proteomes" id="UP001529338"/>
    </source>
</evidence>
<evidence type="ECO:0000256" key="1">
    <source>
        <dbReference type="SAM" id="MobiDB-lite"/>
    </source>
</evidence>
<evidence type="ECO:0000313" key="2">
    <source>
        <dbReference type="EMBL" id="MDM7856033.1"/>
    </source>
</evidence>
<dbReference type="Proteomes" id="UP001529338">
    <property type="component" value="Unassembled WGS sequence"/>
</dbReference>
<dbReference type="InterPro" id="IPR037143">
    <property type="entry name" value="4-PPantetheinyl_Trfase_dom_sf"/>
</dbReference>
<comment type="caution">
    <text evidence="2">The sequence shown here is derived from an EMBL/GenBank/DDBJ whole genome shotgun (WGS) entry which is preliminary data.</text>
</comment>
<keyword evidence="3" id="KW-1185">Reference proteome</keyword>
<sequence>MRVVLRWRETPDPASGETRRGVADARRAVADALVRDTVAHVHGVDPEGVVTTRRCPRCGSARHGAPVARVRGVGEVGVSLSRAGSLVVAAVADGPVLGLGVDVERVGTRTAGLADLLAGGRDGGARTGPERGPDVDAVAAVAHADRVREPRADAPATVEDDPAVLRRWVRVEAVLKAAGVGLAVDPGDVTVEPPHRVLVPAPLAAPGWWVADADAVPGCVGAVALRLGARGPGDAPTLDAGPG</sequence>
<dbReference type="RefSeq" id="WP_289456109.1">
    <property type="nucleotide sequence ID" value="NZ_JAUCGQ010000002.1"/>
</dbReference>
<name>A0ABT7SIM6_9CELL</name>
<accession>A0ABT7SIM6</accession>
<gene>
    <name evidence="2" type="ORF">QRT04_13940</name>
</gene>
<reference evidence="2 3" key="1">
    <citation type="submission" date="2023-06" db="EMBL/GenBank/DDBJ databases">
        <title>Cellulomonas sp. MW4 Whole genome sequence.</title>
        <authorList>
            <person name="Park S."/>
        </authorList>
    </citation>
    <scope>NUCLEOTIDE SEQUENCE [LARGE SCALE GENOMIC DNA]</scope>
    <source>
        <strain evidence="2 3">MW4</strain>
    </source>
</reference>
<feature type="region of interest" description="Disordered" evidence="1">
    <location>
        <begin position="1"/>
        <end position="20"/>
    </location>
</feature>